<evidence type="ECO:0000259" key="2">
    <source>
        <dbReference type="Pfam" id="PF14244"/>
    </source>
</evidence>
<dbReference type="EMBL" id="CM018035">
    <property type="protein sequence ID" value="KAA8542498.1"/>
    <property type="molecule type" value="Genomic_DNA"/>
</dbReference>
<dbReference type="Pfam" id="PF14244">
    <property type="entry name" value="Retrotran_gag_3"/>
    <property type="match status" value="1"/>
</dbReference>
<dbReference type="PANTHER" id="PTHR47481:SF31">
    <property type="entry name" value="OS01G0873500 PROTEIN"/>
    <property type="match status" value="1"/>
</dbReference>
<sequence>MASQAPPTNQPSSNASSTSASTSQPQPPIYLLSNICNLITVRLDSTNYVSWKFQFTSILKAHSLIEFVDGSLECPKVFLRDERGELTAEMNPNHKSWIAQDQAPMTLINATLSPTALAHIIGLNSAREVRLALERRFSSEPLAYNCEGFSWMQEMNFGSSVAMCFQFELELILSLFVVLWCVVDLENRNGLLKENYGTDQVA</sequence>
<dbReference type="InterPro" id="IPR029472">
    <property type="entry name" value="Copia-like_N"/>
</dbReference>
<protein>
    <recommendedName>
        <fullName evidence="2">Retrotransposon Copia-like N-terminal domain-containing protein</fullName>
    </recommendedName>
</protein>
<keyword evidence="4" id="KW-1185">Reference proteome</keyword>
<organism evidence="3 4">
    <name type="scientific">Nyssa sinensis</name>
    <dbReference type="NCBI Taxonomy" id="561372"/>
    <lineage>
        <taxon>Eukaryota</taxon>
        <taxon>Viridiplantae</taxon>
        <taxon>Streptophyta</taxon>
        <taxon>Embryophyta</taxon>
        <taxon>Tracheophyta</taxon>
        <taxon>Spermatophyta</taxon>
        <taxon>Magnoliopsida</taxon>
        <taxon>eudicotyledons</taxon>
        <taxon>Gunneridae</taxon>
        <taxon>Pentapetalae</taxon>
        <taxon>asterids</taxon>
        <taxon>Cornales</taxon>
        <taxon>Nyssaceae</taxon>
        <taxon>Nyssa</taxon>
    </lineage>
</organism>
<evidence type="ECO:0000256" key="1">
    <source>
        <dbReference type="SAM" id="MobiDB-lite"/>
    </source>
</evidence>
<name>A0A5J5BIP2_9ASTE</name>
<feature type="region of interest" description="Disordered" evidence="1">
    <location>
        <begin position="1"/>
        <end position="25"/>
    </location>
</feature>
<feature type="domain" description="Retrotransposon Copia-like N-terminal" evidence="2">
    <location>
        <begin position="38"/>
        <end position="76"/>
    </location>
</feature>
<accession>A0A5J5BIP2</accession>
<gene>
    <name evidence="3" type="ORF">F0562_023650</name>
</gene>
<evidence type="ECO:0000313" key="3">
    <source>
        <dbReference type="EMBL" id="KAA8542498.1"/>
    </source>
</evidence>
<proteinExistence type="predicted"/>
<dbReference type="AlphaFoldDB" id="A0A5J5BIP2"/>
<feature type="compositionally biased region" description="Low complexity" evidence="1">
    <location>
        <begin position="1"/>
        <end position="24"/>
    </location>
</feature>
<dbReference type="Proteomes" id="UP000325577">
    <property type="component" value="Linkage Group LG12"/>
</dbReference>
<dbReference type="OrthoDB" id="6769330at2759"/>
<reference evidence="3 4" key="1">
    <citation type="submission" date="2019-09" db="EMBL/GenBank/DDBJ databases">
        <title>A chromosome-level genome assembly of the Chinese tupelo Nyssa sinensis.</title>
        <authorList>
            <person name="Yang X."/>
            <person name="Kang M."/>
            <person name="Yang Y."/>
            <person name="Xiong H."/>
            <person name="Wang M."/>
            <person name="Zhang Z."/>
            <person name="Wang Z."/>
            <person name="Wu H."/>
            <person name="Ma T."/>
            <person name="Liu J."/>
            <person name="Xi Z."/>
        </authorList>
    </citation>
    <scope>NUCLEOTIDE SEQUENCE [LARGE SCALE GENOMIC DNA]</scope>
    <source>
        <strain evidence="3">J267</strain>
        <tissue evidence="3">Leaf</tissue>
    </source>
</reference>
<dbReference type="PANTHER" id="PTHR47481">
    <property type="match status" value="1"/>
</dbReference>
<evidence type="ECO:0000313" key="4">
    <source>
        <dbReference type="Proteomes" id="UP000325577"/>
    </source>
</evidence>